<dbReference type="Pfam" id="PF05368">
    <property type="entry name" value="NmrA"/>
    <property type="match status" value="1"/>
</dbReference>
<dbReference type="RefSeq" id="WP_060534902.1">
    <property type="nucleotide sequence ID" value="NZ_CP013023.1"/>
</dbReference>
<dbReference type="InterPro" id="IPR051609">
    <property type="entry name" value="NmrA/Isoflavone_reductase-like"/>
</dbReference>
<dbReference type="GO" id="GO:0016491">
    <property type="term" value="F:oxidoreductase activity"/>
    <property type="evidence" value="ECO:0007669"/>
    <property type="project" value="UniProtKB-KW"/>
</dbReference>
<reference evidence="5" key="1">
    <citation type="submission" date="2015-10" db="EMBL/GenBank/DDBJ databases">
        <title>Genome of Paenibacillus bovis sp. nov.</title>
        <authorList>
            <person name="Wu Z."/>
            <person name="Gao C."/>
            <person name="Liu Z."/>
            <person name="Zheng H."/>
        </authorList>
    </citation>
    <scope>NUCLEOTIDE SEQUENCE [LARGE SCALE GENOMIC DNA]</scope>
    <source>
        <strain evidence="5">BD3526</strain>
    </source>
</reference>
<dbReference type="STRING" id="1616788.AR543_12775"/>
<keyword evidence="1" id="KW-0521">NADP</keyword>
<evidence type="ECO:0000256" key="1">
    <source>
        <dbReference type="ARBA" id="ARBA00022857"/>
    </source>
</evidence>
<dbReference type="PANTHER" id="PTHR47706">
    <property type="entry name" value="NMRA-LIKE FAMILY PROTEIN"/>
    <property type="match status" value="1"/>
</dbReference>
<gene>
    <name evidence="4" type="ORF">AR543_12775</name>
</gene>
<keyword evidence="2" id="KW-0560">Oxidoreductase</keyword>
<name>A0A172ZGN7_9BACL</name>
<evidence type="ECO:0000256" key="2">
    <source>
        <dbReference type="ARBA" id="ARBA00023002"/>
    </source>
</evidence>
<dbReference type="InterPro" id="IPR008030">
    <property type="entry name" value="NmrA-like"/>
</dbReference>
<dbReference type="OrthoDB" id="319724at2"/>
<dbReference type="SUPFAM" id="SSF51735">
    <property type="entry name" value="NAD(P)-binding Rossmann-fold domains"/>
    <property type="match status" value="1"/>
</dbReference>
<dbReference type="InterPro" id="IPR036291">
    <property type="entry name" value="NAD(P)-bd_dom_sf"/>
</dbReference>
<dbReference type="AlphaFoldDB" id="A0A172ZGN7"/>
<dbReference type="Gene3D" id="3.40.50.720">
    <property type="entry name" value="NAD(P)-binding Rossmann-like Domain"/>
    <property type="match status" value="1"/>
</dbReference>
<accession>A0A172ZGN7</accession>
<organism evidence="4 5">
    <name type="scientific">Paenibacillus bovis</name>
    <dbReference type="NCBI Taxonomy" id="1616788"/>
    <lineage>
        <taxon>Bacteria</taxon>
        <taxon>Bacillati</taxon>
        <taxon>Bacillota</taxon>
        <taxon>Bacilli</taxon>
        <taxon>Bacillales</taxon>
        <taxon>Paenibacillaceae</taxon>
        <taxon>Paenibacillus</taxon>
    </lineage>
</organism>
<proteinExistence type="predicted"/>
<evidence type="ECO:0000259" key="3">
    <source>
        <dbReference type="Pfam" id="PF05368"/>
    </source>
</evidence>
<dbReference type="KEGG" id="pbv:AR543_12775"/>
<evidence type="ECO:0000313" key="5">
    <source>
        <dbReference type="Proteomes" id="UP000078148"/>
    </source>
</evidence>
<reference evidence="4 5" key="2">
    <citation type="journal article" date="2016" name="Int. J. Syst. Evol. Microbiol.">
        <title>Paenibacillus bovis sp. nov., isolated from raw yak (Bos grunniens) milk.</title>
        <authorList>
            <person name="Gao C."/>
            <person name="Han J."/>
            <person name="Liu Z."/>
            <person name="Xu X."/>
            <person name="Hang F."/>
            <person name="Wu Z."/>
        </authorList>
    </citation>
    <scope>NUCLEOTIDE SEQUENCE [LARGE SCALE GENOMIC DNA]</scope>
    <source>
        <strain evidence="4 5">BD3526</strain>
    </source>
</reference>
<dbReference type="Gene3D" id="3.90.25.10">
    <property type="entry name" value="UDP-galactose 4-epimerase, domain 1"/>
    <property type="match status" value="1"/>
</dbReference>
<dbReference type="EMBL" id="CP013023">
    <property type="protein sequence ID" value="ANF96796.1"/>
    <property type="molecule type" value="Genomic_DNA"/>
</dbReference>
<keyword evidence="5" id="KW-1185">Reference proteome</keyword>
<feature type="domain" description="NmrA-like" evidence="3">
    <location>
        <begin position="6"/>
        <end position="230"/>
    </location>
</feature>
<evidence type="ECO:0000313" key="4">
    <source>
        <dbReference type="EMBL" id="ANF96796.1"/>
    </source>
</evidence>
<dbReference type="PANTHER" id="PTHR47706:SF1">
    <property type="entry name" value="CIPA-LIKE, PUTATIVE (AFU_ORTHOLOGUE AFUA_1G12460)-RELATED"/>
    <property type="match status" value="1"/>
</dbReference>
<protein>
    <submittedName>
        <fullName evidence="4">NmrA family protein</fullName>
    </submittedName>
</protein>
<sequence>MNNSRTTILLTGATGDLGERITKALIAQGATVKAIVRPGTSANKLEHLHQLGVMTVPIDYTDSTALRNACEDVSCVVSVLNGLRDVMIGTQTLLLNAAVEAGVPRFIPSDYSMDYRNLPEGSNRNLNLRREFMKQLDKTPIKTTSILNGAFGELLTGMAPIVLFRYKRILYWENADQLMDFTTKDNVAAYTARAALDPDTPRFLQIAGDQVSASQLVTIMNELSGQQYRLLRAGGHKRLERLTALARLFDRKQQDAFPAWQGMQYMNGMFTGAGKLHQIDNDRYPDIQWTSAKQILSNHIRNE</sequence>
<dbReference type="Proteomes" id="UP000078148">
    <property type="component" value="Chromosome"/>
</dbReference>